<dbReference type="InterPro" id="IPR017941">
    <property type="entry name" value="Rieske_2Fe-2S"/>
</dbReference>
<dbReference type="Proteomes" id="UP000199317">
    <property type="component" value="Unassembled WGS sequence"/>
</dbReference>
<dbReference type="PROSITE" id="PS51296">
    <property type="entry name" value="RIESKE"/>
    <property type="match status" value="1"/>
</dbReference>
<dbReference type="Pfam" id="PF00355">
    <property type="entry name" value="Rieske"/>
    <property type="match status" value="1"/>
</dbReference>
<protein>
    <submittedName>
        <fullName evidence="7">Phenylpropionate dioxygenase, large terminal subunit</fullName>
    </submittedName>
</protein>
<dbReference type="InterPro" id="IPR044043">
    <property type="entry name" value="VanA_C_cat"/>
</dbReference>
<dbReference type="EMBL" id="FNJL01000001">
    <property type="protein sequence ID" value="SDO56464.1"/>
    <property type="molecule type" value="Genomic_DNA"/>
</dbReference>
<feature type="domain" description="Rieske" evidence="6">
    <location>
        <begin position="7"/>
        <end position="110"/>
    </location>
</feature>
<dbReference type="GO" id="GO:0046872">
    <property type="term" value="F:metal ion binding"/>
    <property type="evidence" value="ECO:0007669"/>
    <property type="project" value="UniProtKB-KW"/>
</dbReference>
<sequence length="325" mass="35863">MIEQQHWHPVALAQEVGAAPLAARLLDQPLVLWRDAAGVPHAFPDRCPHRGARLSLGRVHEGRLECPYHGWQFEGGGRCVQVPALPQFQPPAGHRVECFGVREAHGLVWVRLAPGDAALPAFAAEDDARLRKLNCGPYDVAASAPRIVENFLDMSHFGFVHEGWLGARDAAAIDDYRVEPTPTGLLATGCKAWQPQSNLHSTTAAQVEYTYEVTGPYAAVLTKLPESGTTAVEGWRESIALYICPITPESSRVWFRLAVADFDSPDARLRDFQHTIFMQDQPVLESQEPRRLPLDLRAELHTAADKASSAYRRYLRGCGITFGAC</sequence>
<dbReference type="CDD" id="cd03469">
    <property type="entry name" value="Rieske_RO_Alpha_N"/>
    <property type="match status" value="1"/>
</dbReference>
<keyword evidence="5" id="KW-0411">Iron-sulfur</keyword>
<dbReference type="GO" id="GO:0051537">
    <property type="term" value="F:2 iron, 2 sulfur cluster binding"/>
    <property type="evidence" value="ECO:0007669"/>
    <property type="project" value="UniProtKB-KW"/>
</dbReference>
<evidence type="ECO:0000256" key="5">
    <source>
        <dbReference type="ARBA" id="ARBA00023014"/>
    </source>
</evidence>
<evidence type="ECO:0000313" key="7">
    <source>
        <dbReference type="EMBL" id="SDO56464.1"/>
    </source>
</evidence>
<keyword evidence="3" id="KW-0560">Oxidoreductase</keyword>
<reference evidence="8" key="1">
    <citation type="submission" date="2016-10" db="EMBL/GenBank/DDBJ databases">
        <authorList>
            <person name="Varghese N."/>
            <person name="Submissions S."/>
        </authorList>
    </citation>
    <scope>NUCLEOTIDE SEQUENCE [LARGE SCALE GENOMIC DNA]</scope>
    <source>
        <strain evidence="8">DSM 17101</strain>
    </source>
</reference>
<evidence type="ECO:0000313" key="8">
    <source>
        <dbReference type="Proteomes" id="UP000199317"/>
    </source>
</evidence>
<keyword evidence="1" id="KW-0001">2Fe-2S</keyword>
<dbReference type="Pfam" id="PF19112">
    <property type="entry name" value="VanA_C"/>
    <property type="match status" value="1"/>
</dbReference>
<name>A0A1H0KKE3_9BURK</name>
<gene>
    <name evidence="7" type="ORF">SAMN04489708_101266</name>
</gene>
<keyword evidence="4" id="KW-0408">Iron</keyword>
<evidence type="ECO:0000259" key="6">
    <source>
        <dbReference type="PROSITE" id="PS51296"/>
    </source>
</evidence>
<dbReference type="PANTHER" id="PTHR21266:SF57">
    <property type="entry name" value="3-CHLOROBENZOATE-3,4-DIOXYGENASE"/>
    <property type="match status" value="1"/>
</dbReference>
<accession>A0A1H0KKE3</accession>
<dbReference type="Gene3D" id="2.102.10.10">
    <property type="entry name" value="Rieske [2Fe-2S] iron-sulphur domain"/>
    <property type="match status" value="1"/>
</dbReference>
<dbReference type="InterPro" id="IPR036922">
    <property type="entry name" value="Rieske_2Fe-2S_sf"/>
</dbReference>
<evidence type="ECO:0000256" key="1">
    <source>
        <dbReference type="ARBA" id="ARBA00022714"/>
    </source>
</evidence>
<dbReference type="PANTHER" id="PTHR21266">
    <property type="entry name" value="IRON-SULFUR DOMAIN CONTAINING PROTEIN"/>
    <property type="match status" value="1"/>
</dbReference>
<organism evidence="7 8">
    <name type="scientific">Paracidovorax cattleyae</name>
    <dbReference type="NCBI Taxonomy" id="80868"/>
    <lineage>
        <taxon>Bacteria</taxon>
        <taxon>Pseudomonadati</taxon>
        <taxon>Pseudomonadota</taxon>
        <taxon>Betaproteobacteria</taxon>
        <taxon>Burkholderiales</taxon>
        <taxon>Comamonadaceae</taxon>
        <taxon>Paracidovorax</taxon>
    </lineage>
</organism>
<evidence type="ECO:0000256" key="2">
    <source>
        <dbReference type="ARBA" id="ARBA00022723"/>
    </source>
</evidence>
<keyword evidence="2" id="KW-0479">Metal-binding</keyword>
<dbReference type="InterPro" id="IPR050584">
    <property type="entry name" value="Cholesterol_7-desaturase"/>
</dbReference>
<evidence type="ECO:0000256" key="4">
    <source>
        <dbReference type="ARBA" id="ARBA00023004"/>
    </source>
</evidence>
<dbReference type="SUPFAM" id="SSF55961">
    <property type="entry name" value="Bet v1-like"/>
    <property type="match status" value="1"/>
</dbReference>
<dbReference type="SUPFAM" id="SSF50022">
    <property type="entry name" value="ISP domain"/>
    <property type="match status" value="1"/>
</dbReference>
<keyword evidence="7" id="KW-0223">Dioxygenase</keyword>
<dbReference type="Gene3D" id="3.90.380.10">
    <property type="entry name" value="Naphthalene 1,2-dioxygenase Alpha Subunit, Chain A, domain 1"/>
    <property type="match status" value="1"/>
</dbReference>
<dbReference type="GO" id="GO:0051213">
    <property type="term" value="F:dioxygenase activity"/>
    <property type="evidence" value="ECO:0007669"/>
    <property type="project" value="UniProtKB-KW"/>
</dbReference>
<dbReference type="RefSeq" id="WP_092831898.1">
    <property type="nucleotide sequence ID" value="NZ_CP028290.1"/>
</dbReference>
<keyword evidence="8" id="KW-1185">Reference proteome</keyword>
<dbReference type="AlphaFoldDB" id="A0A1H0KKE3"/>
<dbReference type="OrthoDB" id="9790995at2"/>
<proteinExistence type="predicted"/>
<evidence type="ECO:0000256" key="3">
    <source>
        <dbReference type="ARBA" id="ARBA00023002"/>
    </source>
</evidence>